<dbReference type="HOGENOM" id="CLU_3228236_0_0_6"/>
<dbReference type="EMBL" id="ADMT01000080">
    <property type="protein sequence ID" value="EFF83962.1"/>
    <property type="molecule type" value="Genomic_DNA"/>
</dbReference>
<organism evidence="2 3">
    <name type="scientific">Acinetobacter haemolyticus ATCC 19194</name>
    <dbReference type="NCBI Taxonomy" id="707232"/>
    <lineage>
        <taxon>Bacteria</taxon>
        <taxon>Pseudomonadati</taxon>
        <taxon>Pseudomonadota</taxon>
        <taxon>Gammaproteobacteria</taxon>
        <taxon>Moraxellales</taxon>
        <taxon>Moraxellaceae</taxon>
        <taxon>Acinetobacter</taxon>
    </lineage>
</organism>
<evidence type="ECO:0000313" key="3">
    <source>
        <dbReference type="Proteomes" id="UP000003085"/>
    </source>
</evidence>
<feature type="transmembrane region" description="Helical" evidence="1">
    <location>
        <begin position="20"/>
        <end position="36"/>
    </location>
</feature>
<dbReference type="AlphaFoldDB" id="D4XLG4"/>
<comment type="caution">
    <text evidence="2">The sequence shown here is derived from an EMBL/GenBank/DDBJ whole genome shotgun (WGS) entry which is preliminary data.</text>
</comment>
<protein>
    <submittedName>
        <fullName evidence="2">Uncharacterized protein</fullName>
    </submittedName>
</protein>
<gene>
    <name evidence="2" type="ORF">HMP0015_0556</name>
</gene>
<keyword evidence="1" id="KW-0472">Membrane</keyword>
<name>D4XLG4_ACIHA</name>
<evidence type="ECO:0000313" key="2">
    <source>
        <dbReference type="EMBL" id="EFF83962.1"/>
    </source>
</evidence>
<sequence length="43" mass="5316">MLKAFLTMAKMFTYITEHLYIYLQFIILLFLLGFNYKNQHIRL</sequence>
<proteinExistence type="predicted"/>
<keyword evidence="1" id="KW-0812">Transmembrane</keyword>
<evidence type="ECO:0000256" key="1">
    <source>
        <dbReference type="SAM" id="Phobius"/>
    </source>
</evidence>
<accession>D4XLG4</accession>
<reference evidence="3" key="1">
    <citation type="submission" date="2010-03" db="EMBL/GenBank/DDBJ databases">
        <title>Complete sequence of Mobiluncus curtisii ATCC 43063.</title>
        <authorList>
            <person name="Muzny D."/>
            <person name="Qin X."/>
            <person name="Deng J."/>
            <person name="Jiang H."/>
            <person name="Liu Y."/>
            <person name="Qu J."/>
            <person name="Song X.-Z."/>
            <person name="Zhang L."/>
            <person name="Thornton R."/>
            <person name="Coyle M."/>
            <person name="Francisco L."/>
            <person name="Jackson L."/>
            <person name="Javaid M."/>
            <person name="Korchina V."/>
            <person name="Kovar C."/>
            <person name="Mata R."/>
            <person name="Mathew T."/>
            <person name="Ngo R."/>
            <person name="Nguyen L."/>
            <person name="Nguyen N."/>
            <person name="Okwuonu G."/>
            <person name="Ongeri F."/>
            <person name="Pham C."/>
            <person name="Simmons D."/>
            <person name="Wilczek-Boney K."/>
            <person name="Hale W."/>
            <person name="Jakkamsetti A."/>
            <person name="Pham P."/>
            <person name="Ruth R."/>
            <person name="San Lucas F."/>
            <person name="Warren J."/>
            <person name="Zhang J."/>
            <person name="Zhao Z."/>
            <person name="Zhou C."/>
            <person name="Zhu D."/>
            <person name="Lee S."/>
            <person name="Bess C."/>
            <person name="Blankenburg K."/>
            <person name="Forbes L."/>
            <person name="Fu Q."/>
            <person name="Gubbala S."/>
            <person name="Hirani K."/>
            <person name="Jayaseelan J.C."/>
            <person name="Lara F."/>
            <person name="Munidasa M."/>
            <person name="Palculict T."/>
            <person name="Patil S."/>
            <person name="Pu L.-L."/>
            <person name="Saada N."/>
            <person name="Tang L."/>
            <person name="Weissenberger G."/>
            <person name="Zhu Y."/>
            <person name="Hemphill L."/>
            <person name="Shang Y."/>
            <person name="Youmans B."/>
            <person name="Ayvaz T."/>
            <person name="Ross M."/>
            <person name="Santibanez J."/>
            <person name="Aqrawi P."/>
            <person name="Gross S."/>
            <person name="Joshi V."/>
            <person name="Fowler G."/>
            <person name="Nazareth L."/>
            <person name="Reid J."/>
            <person name="Worley K."/>
            <person name="Petrosino J."/>
            <person name="Highlander S."/>
            <person name="Gibbs R."/>
            <person name="Gibbs R."/>
        </authorList>
    </citation>
    <scope>NUCLEOTIDE SEQUENCE [LARGE SCALE GENOMIC DNA]</scope>
    <source>
        <strain evidence="3">ATCC 19194</strain>
    </source>
</reference>
<dbReference type="Proteomes" id="UP000003085">
    <property type="component" value="Unassembled WGS sequence"/>
</dbReference>
<keyword evidence="1" id="KW-1133">Transmembrane helix</keyword>